<keyword evidence="2" id="KW-1185">Reference proteome</keyword>
<comment type="caution">
    <text evidence="1">The sequence shown here is derived from an EMBL/GenBank/DDBJ whole genome shotgun (WGS) entry which is preliminary data.</text>
</comment>
<dbReference type="Gene3D" id="2.40.128.20">
    <property type="match status" value="1"/>
</dbReference>
<name>A0A5N5TJL1_9CRUS</name>
<dbReference type="OrthoDB" id="6363134at2759"/>
<evidence type="ECO:0000313" key="1">
    <source>
        <dbReference type="EMBL" id="KAB7506339.1"/>
    </source>
</evidence>
<dbReference type="SUPFAM" id="SSF50814">
    <property type="entry name" value="Lipocalins"/>
    <property type="match status" value="1"/>
</dbReference>
<dbReference type="EMBL" id="SEYY01000860">
    <property type="protein sequence ID" value="KAB7506339.1"/>
    <property type="molecule type" value="Genomic_DNA"/>
</dbReference>
<gene>
    <name evidence="1" type="ORF">Anas_03107</name>
</gene>
<evidence type="ECO:0000313" key="2">
    <source>
        <dbReference type="Proteomes" id="UP000326759"/>
    </source>
</evidence>
<dbReference type="Proteomes" id="UP000326759">
    <property type="component" value="Unassembled WGS sequence"/>
</dbReference>
<organism evidence="1 2">
    <name type="scientific">Armadillidium nasatum</name>
    <dbReference type="NCBI Taxonomy" id="96803"/>
    <lineage>
        <taxon>Eukaryota</taxon>
        <taxon>Metazoa</taxon>
        <taxon>Ecdysozoa</taxon>
        <taxon>Arthropoda</taxon>
        <taxon>Crustacea</taxon>
        <taxon>Multicrustacea</taxon>
        <taxon>Malacostraca</taxon>
        <taxon>Eumalacostraca</taxon>
        <taxon>Peracarida</taxon>
        <taxon>Isopoda</taxon>
        <taxon>Oniscidea</taxon>
        <taxon>Crinocheta</taxon>
        <taxon>Armadillidiidae</taxon>
        <taxon>Armadillidium</taxon>
    </lineage>
</organism>
<proteinExistence type="predicted"/>
<dbReference type="AlphaFoldDB" id="A0A5N5TJL1"/>
<accession>A0A5N5TJL1</accession>
<feature type="non-terminal residue" evidence="1">
    <location>
        <position position="1"/>
    </location>
</feature>
<protein>
    <submittedName>
        <fullName evidence="1">Uncharacterized protein</fullName>
    </submittedName>
</protein>
<sequence>NEVSNNFYKSERNYTVASILPEEVIETWFNDLIYSSNKLSNQNDLPVEHKKNIHAEEHCSKKCMVESMFTPPLEHIEADWTVVLGTFSHYNDENWKEFLIKTGKRNYQPENYTVSLQTTLWLFTHESEFRLGETIIEHDIDGTDSKNIFFFPAPRILVHNKYKEKGNVSIVYNFNEMGLNMMVELHVIDIVISISKDKETPFQFAVSIIFTIGNKGNMY</sequence>
<reference evidence="1 2" key="1">
    <citation type="journal article" date="2019" name="PLoS Biol.">
        <title>Sex chromosomes control vertical transmission of feminizing Wolbachia symbionts in an isopod.</title>
        <authorList>
            <person name="Becking T."/>
            <person name="Chebbi M.A."/>
            <person name="Giraud I."/>
            <person name="Moumen B."/>
            <person name="Laverre T."/>
            <person name="Caubet Y."/>
            <person name="Peccoud J."/>
            <person name="Gilbert C."/>
            <person name="Cordaux R."/>
        </authorList>
    </citation>
    <scope>NUCLEOTIDE SEQUENCE [LARGE SCALE GENOMIC DNA]</scope>
    <source>
        <strain evidence="1">ANa2</strain>
        <tissue evidence="1">Whole body excluding digestive tract and cuticle</tissue>
    </source>
</reference>
<dbReference type="InterPro" id="IPR012674">
    <property type="entry name" value="Calycin"/>
</dbReference>